<reference evidence="2" key="1">
    <citation type="submission" date="2021-01" db="EMBL/GenBank/DDBJ databases">
        <authorList>
            <person name="Zahm M."/>
            <person name="Roques C."/>
            <person name="Cabau C."/>
            <person name="Klopp C."/>
            <person name="Donnadieu C."/>
            <person name="Jouanno E."/>
            <person name="Lampietro C."/>
            <person name="Louis A."/>
            <person name="Herpin A."/>
            <person name="Echchiki A."/>
            <person name="Berthelot C."/>
            <person name="Parey E."/>
            <person name="Roest-Crollius H."/>
            <person name="Braasch I."/>
            <person name="Postlethwait J."/>
            <person name="Bobe J."/>
            <person name="Montfort J."/>
            <person name="Bouchez O."/>
            <person name="Begum T."/>
            <person name="Mejri S."/>
            <person name="Adams A."/>
            <person name="Chen W.-J."/>
            <person name="Guiguen Y."/>
        </authorList>
    </citation>
    <scope>NUCLEOTIDE SEQUENCE</scope>
    <source>
        <strain evidence="2">YG-15Mar2019-1</strain>
        <tissue evidence="2">Brain</tissue>
    </source>
</reference>
<dbReference type="Pfam" id="PF05032">
    <property type="entry name" value="Spo12"/>
    <property type="match status" value="1"/>
</dbReference>
<dbReference type="EMBL" id="JAFDVH010000023">
    <property type="protein sequence ID" value="KAG7456129.1"/>
    <property type="molecule type" value="Genomic_DNA"/>
</dbReference>
<organism evidence="2 3">
    <name type="scientific">Megalops atlanticus</name>
    <name type="common">Tarpon</name>
    <name type="synonym">Clupea gigantea</name>
    <dbReference type="NCBI Taxonomy" id="7932"/>
    <lineage>
        <taxon>Eukaryota</taxon>
        <taxon>Metazoa</taxon>
        <taxon>Chordata</taxon>
        <taxon>Craniata</taxon>
        <taxon>Vertebrata</taxon>
        <taxon>Euteleostomi</taxon>
        <taxon>Actinopterygii</taxon>
        <taxon>Neopterygii</taxon>
        <taxon>Teleostei</taxon>
        <taxon>Elopiformes</taxon>
        <taxon>Megalopidae</taxon>
        <taxon>Megalops</taxon>
    </lineage>
</organism>
<evidence type="ECO:0000313" key="3">
    <source>
        <dbReference type="Proteomes" id="UP001046870"/>
    </source>
</evidence>
<dbReference type="AlphaFoldDB" id="A0A9D3PB12"/>
<dbReference type="OrthoDB" id="9906737at2759"/>
<evidence type="ECO:0000313" key="2">
    <source>
        <dbReference type="EMBL" id="KAG7456129.1"/>
    </source>
</evidence>
<accession>A0A9D3PB12</accession>
<dbReference type="Proteomes" id="UP001046870">
    <property type="component" value="Chromosome 23"/>
</dbReference>
<feature type="compositionally biased region" description="Polar residues" evidence="1">
    <location>
        <begin position="1"/>
        <end position="14"/>
    </location>
</feature>
<feature type="region of interest" description="Disordered" evidence="1">
    <location>
        <begin position="1"/>
        <end position="44"/>
    </location>
</feature>
<comment type="caution">
    <text evidence="2">The sequence shown here is derived from an EMBL/GenBank/DDBJ whole genome shotgun (WGS) entry which is preliminary data.</text>
</comment>
<gene>
    <name evidence="2" type="ORF">MATL_G00248400</name>
</gene>
<keyword evidence="3" id="KW-1185">Reference proteome</keyword>
<dbReference type="InterPro" id="IPR007727">
    <property type="entry name" value="Spo12"/>
</dbReference>
<sequence>MSSGKTLQNASHPNQQPPTPSLAKRKKIKEKTDIRSPTDSLMSPCTRRLMRKAAKDMQLLLQIPTYSTEDKENAPS</sequence>
<proteinExistence type="predicted"/>
<evidence type="ECO:0000256" key="1">
    <source>
        <dbReference type="SAM" id="MobiDB-lite"/>
    </source>
</evidence>
<name>A0A9D3PB12_MEGAT</name>
<protein>
    <submittedName>
        <fullName evidence="2">Uncharacterized protein</fullName>
    </submittedName>
</protein>